<dbReference type="PANTHER" id="PTHR32332:SF31">
    <property type="entry name" value="2-NITROPROPANE DIOXYGENASE FAMILY, PUTATIVE (AFU_ORTHOLOGUE AFUA_2G09850)-RELATED"/>
    <property type="match status" value="1"/>
</dbReference>
<accession>A0A8K0JIV6</accession>
<name>A0A8K0JIV6_9TREE</name>
<gene>
    <name evidence="4" type="ORF">FFLO_04420</name>
</gene>
<protein>
    <recommendedName>
        <fullName evidence="6">Nitronate monooxygenase domain-containing protein</fullName>
    </recommendedName>
</protein>
<dbReference type="CDD" id="cd04730">
    <property type="entry name" value="NPD_like"/>
    <property type="match status" value="1"/>
</dbReference>
<evidence type="ECO:0000313" key="5">
    <source>
        <dbReference type="Proteomes" id="UP000812966"/>
    </source>
</evidence>
<dbReference type="SUPFAM" id="SSF51412">
    <property type="entry name" value="Inosine monophosphate dehydrogenase (IMPDH)"/>
    <property type="match status" value="1"/>
</dbReference>
<dbReference type="AlphaFoldDB" id="A0A8K0JIV6"/>
<dbReference type="OrthoDB" id="2349068at2759"/>
<reference evidence="4" key="1">
    <citation type="submission" date="2020-04" db="EMBL/GenBank/DDBJ databases">
        <title>Analysis of mating type loci in Filobasidium floriforme.</title>
        <authorList>
            <person name="Nowrousian M."/>
        </authorList>
    </citation>
    <scope>NUCLEOTIDE SEQUENCE</scope>
    <source>
        <strain evidence="4">CBS 6242</strain>
    </source>
</reference>
<evidence type="ECO:0000256" key="3">
    <source>
        <dbReference type="ARBA" id="ARBA00023002"/>
    </source>
</evidence>
<organism evidence="4 5">
    <name type="scientific">Filobasidium floriforme</name>
    <dbReference type="NCBI Taxonomy" id="5210"/>
    <lineage>
        <taxon>Eukaryota</taxon>
        <taxon>Fungi</taxon>
        <taxon>Dikarya</taxon>
        <taxon>Basidiomycota</taxon>
        <taxon>Agaricomycotina</taxon>
        <taxon>Tremellomycetes</taxon>
        <taxon>Filobasidiales</taxon>
        <taxon>Filobasidiaceae</taxon>
        <taxon>Filobasidium</taxon>
    </lineage>
</organism>
<proteinExistence type="predicted"/>
<dbReference type="Pfam" id="PF03060">
    <property type="entry name" value="NMO"/>
    <property type="match status" value="2"/>
</dbReference>
<keyword evidence="2" id="KW-0288">FMN</keyword>
<dbReference type="Gene3D" id="3.20.20.70">
    <property type="entry name" value="Aldolase class I"/>
    <property type="match status" value="1"/>
</dbReference>
<dbReference type="Proteomes" id="UP000812966">
    <property type="component" value="Unassembled WGS sequence"/>
</dbReference>
<dbReference type="PANTHER" id="PTHR32332">
    <property type="entry name" value="2-NITROPROPANE DIOXYGENASE"/>
    <property type="match status" value="1"/>
</dbReference>
<dbReference type="GO" id="GO:0018580">
    <property type="term" value="F:nitronate monooxygenase activity"/>
    <property type="evidence" value="ECO:0007669"/>
    <property type="project" value="InterPro"/>
</dbReference>
<keyword evidence="5" id="KW-1185">Reference proteome</keyword>
<keyword evidence="3" id="KW-0560">Oxidoreductase</keyword>
<dbReference type="EMBL" id="JABELV010000093">
    <property type="protein sequence ID" value="KAG7531359.1"/>
    <property type="molecule type" value="Genomic_DNA"/>
</dbReference>
<evidence type="ECO:0000256" key="1">
    <source>
        <dbReference type="ARBA" id="ARBA00022630"/>
    </source>
</evidence>
<evidence type="ECO:0008006" key="6">
    <source>
        <dbReference type="Google" id="ProtNLM"/>
    </source>
</evidence>
<dbReference type="InterPro" id="IPR004136">
    <property type="entry name" value="NMO"/>
</dbReference>
<evidence type="ECO:0000256" key="2">
    <source>
        <dbReference type="ARBA" id="ARBA00022643"/>
    </source>
</evidence>
<dbReference type="InterPro" id="IPR013785">
    <property type="entry name" value="Aldolase_TIM"/>
</dbReference>
<comment type="caution">
    <text evidence="4">The sequence shown here is derived from an EMBL/GenBank/DDBJ whole genome shotgun (WGS) entry which is preliminary data.</text>
</comment>
<sequence length="378" mass="40295">MIRTPLHNILPSLRIPIVSGPMGGAAGGRLAAEVSRAGGFGFVGGGYLTPSQLDQEFAVVESILERSTGSSHRMEIGVGFLGWKLSQLDSSPTSTLSNSAFDPASRPKAFACIDSTLKKLPRAIWLAFGKSSDLSKWAKAFRERERALHGDRTEDSWKLFVGVGSEQEAKVAVEEVGADVVVAQGIEAGGHGNGSSPPLSTLLPHIARRLSSYRPLNPDSKPILLGAGGLSNGEHLVSCLALGASGAVYGTRFLLTPESCYPDERKQVLLHAKEGSTVRSMAFDEARSTLDWPEGVDGRGIRNATVDDYEAGRDDKAARQATYMDAEKRGDADRLIVWAGTGVGNMDKIAPAGDVVRELEQEALQSMERVEAMSDSTS</sequence>
<keyword evidence="1" id="KW-0285">Flavoprotein</keyword>
<evidence type="ECO:0000313" key="4">
    <source>
        <dbReference type="EMBL" id="KAG7531359.1"/>
    </source>
</evidence>